<accession>A0AAD4DU18</accession>
<evidence type="ECO:0000313" key="3">
    <source>
        <dbReference type="EMBL" id="KAG1893133.1"/>
    </source>
</evidence>
<sequence length="246" mass="27859">MPLESALPGCDDDWNSLDHFYPTTDTHRSEFSRIILTTKQSTIDNSSESFKLSQNTLPKETRSLVRLFLLVAKLMMLILHTRLLAPKVLRDYCSAGYPYGRNWSFLWSIPIPKWAIVLLIIFFIGVWAFMLYIFTSLSKTHTWFLPVSPVGLDAPRWYQTSWGTSFLALYIPWAGSGGPYLGLPLWFWMPCKASVIGSICVMAARATESNRIGPGSAFPDVRTWDFLQGLKGSPMASTLFWIALIC</sequence>
<protein>
    <recommendedName>
        <fullName evidence="2">Cell wall alpha-1,3-glucan synthase Mok11-14/Ags1-like transmembrane domain-containing protein</fullName>
    </recommendedName>
</protein>
<dbReference type="EMBL" id="JABBWK010000107">
    <property type="protein sequence ID" value="KAG1893133.1"/>
    <property type="molecule type" value="Genomic_DNA"/>
</dbReference>
<feature type="domain" description="Cell wall alpha-1,3-glucan synthase Mok11-14/Ags1-like transmembrane" evidence="2">
    <location>
        <begin position="192"/>
        <end position="246"/>
    </location>
</feature>
<dbReference type="EMBL" id="JABBWK010000107">
    <property type="protein sequence ID" value="KAG1893149.1"/>
    <property type="molecule type" value="Genomic_DNA"/>
</dbReference>
<dbReference type="Proteomes" id="UP001195769">
    <property type="component" value="Unassembled WGS sequence"/>
</dbReference>
<name>A0AAD4DU18_9AGAM</name>
<dbReference type="GeneID" id="64663392"/>
<dbReference type="PANTHER" id="PTHR47182:SF2">
    <property type="entry name" value="CELL WALL ALPHA-1,3-GLUCAN SYNTHASE AGS1"/>
    <property type="match status" value="1"/>
</dbReference>
<dbReference type="GO" id="GO:0070600">
    <property type="term" value="P:fungal-type cell wall (1-&gt;3)-alpha-glucan biosynthetic process"/>
    <property type="evidence" value="ECO:0007669"/>
    <property type="project" value="TreeGrafter"/>
</dbReference>
<dbReference type="InterPro" id="IPR058654">
    <property type="entry name" value="Mok11-14/Ags1-like_TM"/>
</dbReference>
<keyword evidence="1" id="KW-0812">Transmembrane</keyword>
<dbReference type="RefSeq" id="XP_041218709.1">
    <property type="nucleotide sequence ID" value="XM_041369094.1"/>
</dbReference>
<keyword evidence="5" id="KW-1185">Reference proteome</keyword>
<dbReference type="Pfam" id="PF26127">
    <property type="entry name" value="12TM_Mok13"/>
    <property type="match status" value="2"/>
</dbReference>
<evidence type="ECO:0000259" key="2">
    <source>
        <dbReference type="Pfam" id="PF26127"/>
    </source>
</evidence>
<proteinExistence type="predicted"/>
<feature type="transmembrane region" description="Helical" evidence="1">
    <location>
        <begin position="114"/>
        <end position="135"/>
    </location>
</feature>
<comment type="caution">
    <text evidence="4">The sequence shown here is derived from an EMBL/GenBank/DDBJ whole genome shotgun (WGS) entry which is preliminary data.</text>
</comment>
<dbReference type="GO" id="GO:0047657">
    <property type="term" value="F:alpha-1,3-glucan synthase activity"/>
    <property type="evidence" value="ECO:0007669"/>
    <property type="project" value="TreeGrafter"/>
</dbReference>
<evidence type="ECO:0000256" key="1">
    <source>
        <dbReference type="SAM" id="Phobius"/>
    </source>
</evidence>
<feature type="domain" description="Cell wall alpha-1,3-glucan synthase Mok11-14/Ags1-like transmembrane" evidence="2">
    <location>
        <begin position="85"/>
        <end position="189"/>
    </location>
</feature>
<organism evidence="4 5">
    <name type="scientific">Suillus fuscotomentosus</name>
    <dbReference type="NCBI Taxonomy" id="1912939"/>
    <lineage>
        <taxon>Eukaryota</taxon>
        <taxon>Fungi</taxon>
        <taxon>Dikarya</taxon>
        <taxon>Basidiomycota</taxon>
        <taxon>Agaricomycotina</taxon>
        <taxon>Agaricomycetes</taxon>
        <taxon>Agaricomycetidae</taxon>
        <taxon>Boletales</taxon>
        <taxon>Suillineae</taxon>
        <taxon>Suillaceae</taxon>
        <taxon>Suillus</taxon>
    </lineage>
</organism>
<keyword evidence="1" id="KW-1133">Transmembrane helix</keyword>
<dbReference type="InterPro" id="IPR058655">
    <property type="entry name" value="Mok11-14/Ags1-like"/>
</dbReference>
<gene>
    <name evidence="3" type="ORF">F5891DRAFT_1208099</name>
    <name evidence="4" type="ORF">F5891DRAFT_1208111</name>
</gene>
<feature type="transmembrane region" description="Helical" evidence="1">
    <location>
        <begin position="64"/>
        <end position="85"/>
    </location>
</feature>
<keyword evidence="1" id="KW-0472">Membrane</keyword>
<dbReference type="GO" id="GO:0009277">
    <property type="term" value="C:fungal-type cell wall"/>
    <property type="evidence" value="ECO:0007669"/>
    <property type="project" value="TreeGrafter"/>
</dbReference>
<reference evidence="4" key="1">
    <citation type="journal article" date="2020" name="New Phytol.">
        <title>Comparative genomics reveals dynamic genome evolution in host specialist ectomycorrhizal fungi.</title>
        <authorList>
            <person name="Lofgren L.A."/>
            <person name="Nguyen N.H."/>
            <person name="Vilgalys R."/>
            <person name="Ruytinx J."/>
            <person name="Liao H.L."/>
            <person name="Branco S."/>
            <person name="Kuo A."/>
            <person name="LaButti K."/>
            <person name="Lipzen A."/>
            <person name="Andreopoulos W."/>
            <person name="Pangilinan J."/>
            <person name="Riley R."/>
            <person name="Hundley H."/>
            <person name="Na H."/>
            <person name="Barry K."/>
            <person name="Grigoriev I.V."/>
            <person name="Stajich J.E."/>
            <person name="Kennedy P.G."/>
        </authorList>
    </citation>
    <scope>NUCLEOTIDE SEQUENCE</scope>
    <source>
        <strain evidence="4">FC203</strain>
    </source>
</reference>
<dbReference type="AlphaFoldDB" id="A0AAD4DU18"/>
<evidence type="ECO:0000313" key="5">
    <source>
        <dbReference type="Proteomes" id="UP001195769"/>
    </source>
</evidence>
<evidence type="ECO:0000313" key="4">
    <source>
        <dbReference type="EMBL" id="KAG1893149.1"/>
    </source>
</evidence>
<dbReference type="PANTHER" id="PTHR47182">
    <property type="entry name" value="CELL WALL ALPHA-1,3-GLUCAN SYNTHASE AGS1-RELATED"/>
    <property type="match status" value="1"/>
</dbReference>